<dbReference type="EMBL" id="PRDS01000001">
    <property type="protein sequence ID" value="PPB82284.1"/>
    <property type="molecule type" value="Genomic_DNA"/>
</dbReference>
<organism evidence="1 2">
    <name type="scientific">Albidovulum inexpectatum</name>
    <dbReference type="NCBI Taxonomy" id="196587"/>
    <lineage>
        <taxon>Bacteria</taxon>
        <taxon>Pseudomonadati</taxon>
        <taxon>Pseudomonadota</taxon>
        <taxon>Alphaproteobacteria</taxon>
        <taxon>Rhodobacterales</taxon>
        <taxon>Paracoccaceae</taxon>
        <taxon>Albidovulum</taxon>
    </lineage>
</organism>
<evidence type="ECO:0000313" key="1">
    <source>
        <dbReference type="EMBL" id="PPB82284.1"/>
    </source>
</evidence>
<name>A0A2S5JLB9_9RHOB</name>
<sequence>MYYSIVPNLTRGRRAQPCRPSGKIILRQVITASAARRICAKARFPVAVAVAVLSASSVFAGETFLRAERPVLLVPRAADSVPQSLPDTLIAPLAVAMQVVRPRAEPAAHAPPLQPFSDPATLIPMVAVLAVPPDRDMSPTGGVSVDQTPPISLGHGDMDAGNVPHVAQQADRQAALQPPVVPSLPERDDLPEVGASLPPGPALKDLRVLLNAPQDVSGDRIAEVVTNLAQSGFRPPDPTKVAFAISRSNVRYFHQGDAQAARILAERIGADLRDFTDFTPSPPQGTIEVWLAGRGAPQIRRAPGRTKRTTPRPDLVQQEAQRLRRSILQQLRDALNP</sequence>
<dbReference type="AlphaFoldDB" id="A0A2S5JLB9"/>
<proteinExistence type="predicted"/>
<protein>
    <recommendedName>
        <fullName evidence="3">LytR cell envelope-related transcriptional attenuator</fullName>
    </recommendedName>
</protein>
<dbReference type="Proteomes" id="UP000239736">
    <property type="component" value="Unassembled WGS sequence"/>
</dbReference>
<accession>A0A2S5JLB9</accession>
<evidence type="ECO:0008006" key="3">
    <source>
        <dbReference type="Google" id="ProtNLM"/>
    </source>
</evidence>
<reference evidence="1 2" key="1">
    <citation type="submission" date="2018-01" db="EMBL/GenBank/DDBJ databases">
        <title>Genomic Encyclopedia of Archaeal and Bacterial Type Strains, Phase II (KMG-II): from individual species to whole genera.</title>
        <authorList>
            <person name="Goeker M."/>
        </authorList>
    </citation>
    <scope>NUCLEOTIDE SEQUENCE [LARGE SCALE GENOMIC DNA]</scope>
    <source>
        <strain evidence="1 2">DSM 12048</strain>
    </source>
</reference>
<evidence type="ECO:0000313" key="2">
    <source>
        <dbReference type="Proteomes" id="UP000239736"/>
    </source>
</evidence>
<comment type="caution">
    <text evidence="1">The sequence shown here is derived from an EMBL/GenBank/DDBJ whole genome shotgun (WGS) entry which is preliminary data.</text>
</comment>
<gene>
    <name evidence="1" type="ORF">LV82_00211</name>
</gene>
<keyword evidence="2" id="KW-1185">Reference proteome</keyword>